<dbReference type="PhylomeDB" id="B4PU93"/>
<keyword evidence="3" id="KW-1185">Reference proteome</keyword>
<dbReference type="Gene3D" id="3.90.1200.10">
    <property type="match status" value="1"/>
</dbReference>
<evidence type="ECO:0000313" key="3">
    <source>
        <dbReference type="Proteomes" id="UP000002282"/>
    </source>
</evidence>
<keyword evidence="2" id="KW-0808">Transferase</keyword>
<dbReference type="SMART" id="SM00587">
    <property type="entry name" value="CHK"/>
    <property type="match status" value="1"/>
</dbReference>
<dbReference type="Pfam" id="PF02958">
    <property type="entry name" value="EcKL"/>
    <property type="match status" value="1"/>
</dbReference>
<feature type="domain" description="CHK kinase-like" evidence="1">
    <location>
        <begin position="158"/>
        <end position="350"/>
    </location>
</feature>
<sequence length="439" mass="50469">MGPPTGASGPVHKLNIIMVEQGKEDATEFHPAPEWLDEAYLERLLRDLKSDPGLKITDLLIKPATAKGDNYASVMTRVRILYLKSGAKTPETEYYIVKTTYENDAFAAGIFSQYQVTTTEMRMYEKILPQLSALIEMTRQPEKIFAKTLHVDYEHEAIIFEDLAVTKHVLADRLIGFDLEHTHLGLRKLAKMHAAAAVLNERQPGLLTKFDHGIFNRHTQAFAPFFVNMVGVAADFASQCPELGERYATKLKKLQERVMEYSTRVYDPQPGDFNTLVHGDYWVNNVMLRYDENKQPLDMVLIDFQFCSWSSPAVDLHYFINTSVQTTIRYEQQDALFQYYHTVLVETLKDLNFGGYIPTLRQFVLQLERGRFFAVTVALVCQAILTNDQNADADFNALMKDDERGRNFRKVLYTNKRLQDNLKRELPRFERSGLLDVLD</sequence>
<reference evidence="2 3" key="2">
    <citation type="journal article" date="2007" name="PLoS Biol.">
        <title>Principles of genome evolution in the Drosophila melanogaster species group.</title>
        <authorList>
            <person name="Ranz J.M."/>
            <person name="Maurin D."/>
            <person name="Chan Y.S."/>
            <person name="von Grotthuss M."/>
            <person name="Hillier L.W."/>
            <person name="Roote J."/>
            <person name="Ashburner M."/>
            <person name="Bergman C.M."/>
        </authorList>
    </citation>
    <scope>NUCLEOTIDE SEQUENCE [LARGE SCALE GENOMIC DNA]</scope>
    <source>
        <strain evidence="3">Tai18E2 / Tucson 14021-0261.01</strain>
    </source>
</reference>
<dbReference type="OrthoDB" id="411145at2759"/>
<dbReference type="SUPFAM" id="SSF56112">
    <property type="entry name" value="Protein kinase-like (PK-like)"/>
    <property type="match status" value="1"/>
</dbReference>
<organism evidence="2 3">
    <name type="scientific">Drosophila yakuba</name>
    <name type="common">Fruit fly</name>
    <dbReference type="NCBI Taxonomy" id="7245"/>
    <lineage>
        <taxon>Eukaryota</taxon>
        <taxon>Metazoa</taxon>
        <taxon>Ecdysozoa</taxon>
        <taxon>Arthropoda</taxon>
        <taxon>Hexapoda</taxon>
        <taxon>Insecta</taxon>
        <taxon>Pterygota</taxon>
        <taxon>Neoptera</taxon>
        <taxon>Endopterygota</taxon>
        <taxon>Diptera</taxon>
        <taxon>Brachycera</taxon>
        <taxon>Muscomorpha</taxon>
        <taxon>Ephydroidea</taxon>
        <taxon>Drosophilidae</taxon>
        <taxon>Drosophila</taxon>
        <taxon>Sophophora</taxon>
    </lineage>
</organism>
<reference evidence="2 3" key="1">
    <citation type="journal article" date="2007" name="Nature">
        <title>Evolution of genes and genomes on the Drosophila phylogeny.</title>
        <authorList>
            <consortium name="Drosophila 12 Genomes Consortium"/>
            <person name="Clark A.G."/>
            <person name="Eisen M.B."/>
            <person name="Smith D.R."/>
            <person name="Bergman C.M."/>
            <person name="Oliver B."/>
            <person name="Markow T.A."/>
            <person name="Kaufman T.C."/>
            <person name="Kellis M."/>
            <person name="Gelbart W."/>
            <person name="Iyer V.N."/>
            <person name="Pollard D.A."/>
            <person name="Sackton T.B."/>
            <person name="Larracuente A.M."/>
            <person name="Singh N.D."/>
            <person name="Abad J.P."/>
            <person name="Abt D.N."/>
            <person name="Adryan B."/>
            <person name="Aguade M."/>
            <person name="Akashi H."/>
            <person name="Anderson W.W."/>
            <person name="Aquadro C.F."/>
            <person name="Ardell D.H."/>
            <person name="Arguello R."/>
            <person name="Artieri C.G."/>
            <person name="Barbash D.A."/>
            <person name="Barker D."/>
            <person name="Barsanti P."/>
            <person name="Batterham P."/>
            <person name="Batzoglou S."/>
            <person name="Begun D."/>
            <person name="Bhutkar A."/>
            <person name="Blanco E."/>
            <person name="Bosak S.A."/>
            <person name="Bradley R.K."/>
            <person name="Brand A.D."/>
            <person name="Brent M.R."/>
            <person name="Brooks A.N."/>
            <person name="Brown R.H."/>
            <person name="Butlin R.K."/>
            <person name="Caggese C."/>
            <person name="Calvi B.R."/>
            <person name="Bernardo de Carvalho A."/>
            <person name="Caspi A."/>
            <person name="Castrezana S."/>
            <person name="Celniker S.E."/>
            <person name="Chang J.L."/>
            <person name="Chapple C."/>
            <person name="Chatterji S."/>
            <person name="Chinwalla A."/>
            <person name="Civetta A."/>
            <person name="Clifton S.W."/>
            <person name="Comeron J.M."/>
            <person name="Costello J.C."/>
            <person name="Coyne J.A."/>
            <person name="Daub J."/>
            <person name="David R.G."/>
            <person name="Delcher A.L."/>
            <person name="Delehaunty K."/>
            <person name="Do C.B."/>
            <person name="Ebling H."/>
            <person name="Edwards K."/>
            <person name="Eickbush T."/>
            <person name="Evans J.D."/>
            <person name="Filipski A."/>
            <person name="Findeiss S."/>
            <person name="Freyhult E."/>
            <person name="Fulton L."/>
            <person name="Fulton R."/>
            <person name="Garcia A.C."/>
            <person name="Gardiner A."/>
            <person name="Garfield D.A."/>
            <person name="Garvin B.E."/>
            <person name="Gibson G."/>
            <person name="Gilbert D."/>
            <person name="Gnerre S."/>
            <person name="Godfrey J."/>
            <person name="Good R."/>
            <person name="Gotea V."/>
            <person name="Gravely B."/>
            <person name="Greenberg A.J."/>
            <person name="Griffiths-Jones S."/>
            <person name="Gross S."/>
            <person name="Guigo R."/>
            <person name="Gustafson E.A."/>
            <person name="Haerty W."/>
            <person name="Hahn M.W."/>
            <person name="Halligan D.L."/>
            <person name="Halpern A.L."/>
            <person name="Halter G.M."/>
            <person name="Han M.V."/>
            <person name="Heger A."/>
            <person name="Hillier L."/>
            <person name="Hinrichs A.S."/>
            <person name="Holmes I."/>
            <person name="Hoskins R.A."/>
            <person name="Hubisz M.J."/>
            <person name="Hultmark D."/>
            <person name="Huntley M.A."/>
            <person name="Jaffe D.B."/>
            <person name="Jagadeeshan S."/>
            <person name="Jeck W.R."/>
            <person name="Johnson J."/>
            <person name="Jones C.D."/>
            <person name="Jordan W.C."/>
            <person name="Karpen G.H."/>
            <person name="Kataoka E."/>
            <person name="Keightley P.D."/>
            <person name="Kheradpour P."/>
            <person name="Kirkness E.F."/>
            <person name="Koerich L.B."/>
            <person name="Kristiansen K."/>
            <person name="Kudrna D."/>
            <person name="Kulathinal R.J."/>
            <person name="Kumar S."/>
            <person name="Kwok R."/>
            <person name="Lander E."/>
            <person name="Langley C.H."/>
            <person name="Lapoint R."/>
            <person name="Lazzaro B.P."/>
            <person name="Lee S.J."/>
            <person name="Levesque L."/>
            <person name="Li R."/>
            <person name="Lin C.F."/>
            <person name="Lin M.F."/>
            <person name="Lindblad-Toh K."/>
            <person name="Llopart A."/>
            <person name="Long M."/>
            <person name="Low L."/>
            <person name="Lozovsky E."/>
            <person name="Lu J."/>
            <person name="Luo M."/>
            <person name="Machado C.A."/>
            <person name="Makalowski W."/>
            <person name="Marzo M."/>
            <person name="Matsuda M."/>
            <person name="Matzkin L."/>
            <person name="McAllister B."/>
            <person name="McBride C.S."/>
            <person name="McKernan B."/>
            <person name="McKernan K."/>
            <person name="Mendez-Lago M."/>
            <person name="Minx P."/>
            <person name="Mollenhauer M.U."/>
            <person name="Montooth K."/>
            <person name="Mount S.M."/>
            <person name="Mu X."/>
            <person name="Myers E."/>
            <person name="Negre B."/>
            <person name="Newfeld S."/>
            <person name="Nielsen R."/>
            <person name="Noor M.A."/>
            <person name="O'Grady P."/>
            <person name="Pachter L."/>
            <person name="Papaceit M."/>
            <person name="Parisi M.J."/>
            <person name="Parisi M."/>
            <person name="Parts L."/>
            <person name="Pedersen J.S."/>
            <person name="Pesole G."/>
            <person name="Phillippy A.M."/>
            <person name="Ponting C.P."/>
            <person name="Pop M."/>
            <person name="Porcelli D."/>
            <person name="Powell J.R."/>
            <person name="Prohaska S."/>
            <person name="Pruitt K."/>
            <person name="Puig M."/>
            <person name="Quesneville H."/>
            <person name="Ram K.R."/>
            <person name="Rand D."/>
            <person name="Rasmussen M.D."/>
            <person name="Reed L.K."/>
            <person name="Reenan R."/>
            <person name="Reily A."/>
            <person name="Remington K.A."/>
            <person name="Rieger T.T."/>
            <person name="Ritchie M.G."/>
            <person name="Robin C."/>
            <person name="Rogers Y.H."/>
            <person name="Rohde C."/>
            <person name="Rozas J."/>
            <person name="Rubenfield M.J."/>
            <person name="Ruiz A."/>
            <person name="Russo S."/>
            <person name="Salzberg S.L."/>
            <person name="Sanchez-Gracia A."/>
            <person name="Saranga D.J."/>
            <person name="Sato H."/>
            <person name="Schaeffer S.W."/>
            <person name="Schatz M.C."/>
            <person name="Schlenke T."/>
            <person name="Schwartz R."/>
            <person name="Segarra C."/>
            <person name="Singh R.S."/>
            <person name="Sirot L."/>
            <person name="Sirota M."/>
            <person name="Sisneros N.B."/>
            <person name="Smith C.D."/>
            <person name="Smith T.F."/>
            <person name="Spieth J."/>
            <person name="Stage D.E."/>
            <person name="Stark A."/>
            <person name="Stephan W."/>
            <person name="Strausberg R.L."/>
            <person name="Strempel S."/>
            <person name="Sturgill D."/>
            <person name="Sutton G."/>
            <person name="Sutton G.G."/>
            <person name="Tao W."/>
            <person name="Teichmann S."/>
            <person name="Tobari Y.N."/>
            <person name="Tomimura Y."/>
            <person name="Tsolas J.M."/>
            <person name="Valente V.L."/>
            <person name="Venter E."/>
            <person name="Venter J.C."/>
            <person name="Vicario S."/>
            <person name="Vieira F.G."/>
            <person name="Vilella A.J."/>
            <person name="Villasante A."/>
            <person name="Walenz B."/>
            <person name="Wang J."/>
            <person name="Wasserman M."/>
            <person name="Watts T."/>
            <person name="Wilson D."/>
            <person name="Wilson R.K."/>
            <person name="Wing R.A."/>
            <person name="Wolfner M.F."/>
            <person name="Wong A."/>
            <person name="Wong G.K."/>
            <person name="Wu C.I."/>
            <person name="Wu G."/>
            <person name="Yamamoto D."/>
            <person name="Yang H.P."/>
            <person name="Yang S.P."/>
            <person name="Yorke J.A."/>
            <person name="Yoshida K."/>
            <person name="Zdobnov E."/>
            <person name="Zhang P."/>
            <person name="Zhang Y."/>
            <person name="Zimin A.V."/>
            <person name="Baldwin J."/>
            <person name="Abdouelleil A."/>
            <person name="Abdulkadir J."/>
            <person name="Abebe A."/>
            <person name="Abera B."/>
            <person name="Abreu J."/>
            <person name="Acer S.C."/>
            <person name="Aftuck L."/>
            <person name="Alexander A."/>
            <person name="An P."/>
            <person name="Anderson E."/>
            <person name="Anderson S."/>
            <person name="Arachi H."/>
            <person name="Azer M."/>
            <person name="Bachantsang P."/>
            <person name="Barry A."/>
            <person name="Bayul T."/>
            <person name="Berlin A."/>
            <person name="Bessette D."/>
            <person name="Bloom T."/>
            <person name="Blye J."/>
            <person name="Boguslavskiy L."/>
            <person name="Bonnet C."/>
            <person name="Boukhgalter B."/>
            <person name="Bourzgui I."/>
            <person name="Brown A."/>
            <person name="Cahill P."/>
            <person name="Channer S."/>
            <person name="Cheshatsang Y."/>
            <person name="Chuda L."/>
            <person name="Citroen M."/>
            <person name="Collymore A."/>
            <person name="Cooke P."/>
            <person name="Costello M."/>
            <person name="D'Aco K."/>
            <person name="Daza R."/>
            <person name="De Haan G."/>
            <person name="DeGray S."/>
            <person name="DeMaso C."/>
            <person name="Dhargay N."/>
            <person name="Dooley K."/>
            <person name="Dooley E."/>
            <person name="Doricent M."/>
            <person name="Dorje P."/>
            <person name="Dorjee K."/>
            <person name="Dupes A."/>
            <person name="Elong R."/>
            <person name="Falk J."/>
            <person name="Farina A."/>
            <person name="Faro S."/>
            <person name="Ferguson D."/>
            <person name="Fisher S."/>
            <person name="Foley C.D."/>
            <person name="Franke A."/>
            <person name="Friedrich D."/>
            <person name="Gadbois L."/>
            <person name="Gearin G."/>
            <person name="Gearin C.R."/>
            <person name="Giannoukos G."/>
            <person name="Goode T."/>
            <person name="Graham J."/>
            <person name="Grandbois E."/>
            <person name="Grewal S."/>
            <person name="Gyaltsen K."/>
            <person name="Hafez N."/>
            <person name="Hagos B."/>
            <person name="Hall J."/>
            <person name="Henson C."/>
            <person name="Hollinger A."/>
            <person name="Honan T."/>
            <person name="Huard M.D."/>
            <person name="Hughes L."/>
            <person name="Hurhula B."/>
            <person name="Husby M.E."/>
            <person name="Kamat A."/>
            <person name="Kanga B."/>
            <person name="Kashin S."/>
            <person name="Khazanovich D."/>
            <person name="Kisner P."/>
            <person name="Lance K."/>
            <person name="Lara M."/>
            <person name="Lee W."/>
            <person name="Lennon N."/>
            <person name="Letendre F."/>
            <person name="LeVine R."/>
            <person name="Lipovsky A."/>
            <person name="Liu X."/>
            <person name="Liu J."/>
            <person name="Liu S."/>
            <person name="Lokyitsang T."/>
            <person name="Lokyitsang Y."/>
            <person name="Lubonja R."/>
            <person name="Lui A."/>
            <person name="MacDonald P."/>
            <person name="Magnisalis V."/>
            <person name="Maru K."/>
            <person name="Matthews C."/>
            <person name="McCusker W."/>
            <person name="McDonough S."/>
            <person name="Mehta T."/>
            <person name="Meldrim J."/>
            <person name="Meneus L."/>
            <person name="Mihai O."/>
            <person name="Mihalev A."/>
            <person name="Mihova T."/>
            <person name="Mittelman R."/>
            <person name="Mlenga V."/>
            <person name="Montmayeur A."/>
            <person name="Mulrain L."/>
            <person name="Navidi A."/>
            <person name="Naylor J."/>
            <person name="Negash T."/>
            <person name="Nguyen T."/>
            <person name="Nguyen N."/>
            <person name="Nicol R."/>
            <person name="Norbu C."/>
            <person name="Norbu N."/>
            <person name="Novod N."/>
            <person name="O'Neill B."/>
            <person name="Osman S."/>
            <person name="Markiewicz E."/>
            <person name="Oyono O.L."/>
            <person name="Patti C."/>
            <person name="Phunkhang P."/>
            <person name="Pierre F."/>
            <person name="Priest M."/>
            <person name="Raghuraman S."/>
            <person name="Rege F."/>
            <person name="Reyes R."/>
            <person name="Rise C."/>
            <person name="Rogov P."/>
            <person name="Ross K."/>
            <person name="Ryan E."/>
            <person name="Settipalli S."/>
            <person name="Shea T."/>
            <person name="Sherpa N."/>
            <person name="Shi L."/>
            <person name="Shih D."/>
            <person name="Sparrow T."/>
            <person name="Spaulding J."/>
            <person name="Stalker J."/>
            <person name="Stange-Thomann N."/>
            <person name="Stavropoulos S."/>
            <person name="Stone C."/>
            <person name="Strader C."/>
            <person name="Tesfaye S."/>
            <person name="Thomson T."/>
            <person name="Thoulutsang Y."/>
            <person name="Thoulutsang D."/>
            <person name="Topham K."/>
            <person name="Topping I."/>
            <person name="Tsamla T."/>
            <person name="Vassiliev H."/>
            <person name="Vo A."/>
            <person name="Wangchuk T."/>
            <person name="Wangdi T."/>
            <person name="Weiand M."/>
            <person name="Wilkinson J."/>
            <person name="Wilson A."/>
            <person name="Yadav S."/>
            <person name="Young G."/>
            <person name="Yu Q."/>
            <person name="Zembek L."/>
            <person name="Zhong D."/>
            <person name="Zimmer A."/>
            <person name="Zwirko Z."/>
            <person name="Jaffe D.B."/>
            <person name="Alvarez P."/>
            <person name="Brockman W."/>
            <person name="Butler J."/>
            <person name="Chin C."/>
            <person name="Gnerre S."/>
            <person name="Grabherr M."/>
            <person name="Kleber M."/>
            <person name="Mauceli E."/>
            <person name="MacCallum I."/>
        </authorList>
    </citation>
    <scope>NUCLEOTIDE SEQUENCE [LARGE SCALE GENOMIC DNA]</scope>
    <source>
        <strain evidence="3">Tai18E2 / Tucson 14021-0261.01</strain>
    </source>
</reference>
<dbReference type="InterPro" id="IPR011009">
    <property type="entry name" value="Kinase-like_dom_sf"/>
</dbReference>
<dbReference type="GO" id="GO:0016740">
    <property type="term" value="F:transferase activity"/>
    <property type="evidence" value="ECO:0007669"/>
    <property type="project" value="UniProtKB-KW"/>
</dbReference>
<dbReference type="InterPro" id="IPR004119">
    <property type="entry name" value="EcKL"/>
</dbReference>
<gene>
    <name evidence="2" type="primary">Dyak\GE10718</name>
    <name evidence="2" type="synonym">dyak_GLEANR_10618</name>
    <name evidence="2" type="synonym">GE10718</name>
    <name evidence="2" type="ORF">Dyak_GE10718</name>
</gene>
<dbReference type="eggNOG" id="ENOG502RZD1">
    <property type="taxonomic scope" value="Eukaryota"/>
</dbReference>
<name>B4PU93_DROYA</name>
<dbReference type="HOGENOM" id="CLU_010718_0_2_1"/>
<dbReference type="EMBL" id="CM000160">
    <property type="protein sequence ID" value="EDW98780.1"/>
    <property type="molecule type" value="Genomic_DNA"/>
</dbReference>
<evidence type="ECO:0000259" key="1">
    <source>
        <dbReference type="SMART" id="SM00587"/>
    </source>
</evidence>
<dbReference type="PANTHER" id="PTHR11012:SF13">
    <property type="entry name" value="CHK KINASE-LIKE DOMAIN-CONTAINING PROTEIN-RELATED"/>
    <property type="match status" value="1"/>
</dbReference>
<dbReference type="AlphaFoldDB" id="B4PU93"/>
<protein>
    <recommendedName>
        <fullName evidence="1">CHK kinase-like domain-containing protein</fullName>
    </recommendedName>
</protein>
<proteinExistence type="predicted"/>
<accession>B4PU93</accession>
<dbReference type="Proteomes" id="UP000002282">
    <property type="component" value="Chromosome 3R"/>
</dbReference>
<evidence type="ECO:0000313" key="2">
    <source>
        <dbReference type="EMBL" id="EDW98780.1"/>
    </source>
</evidence>
<dbReference type="InterPro" id="IPR015897">
    <property type="entry name" value="CHK_kinase-like"/>
</dbReference>
<dbReference type="OMA" id="THMALRK"/>
<dbReference type="PANTHER" id="PTHR11012">
    <property type="entry name" value="PROTEIN KINASE-LIKE DOMAIN-CONTAINING"/>
    <property type="match status" value="1"/>
</dbReference>
<dbReference type="KEGG" id="dya:Dyak_GE10718"/>